<keyword evidence="4 5" id="KW-0472">Membrane</keyword>
<feature type="transmembrane region" description="Helical" evidence="5">
    <location>
        <begin position="341"/>
        <end position="362"/>
    </location>
</feature>
<evidence type="ECO:0000256" key="5">
    <source>
        <dbReference type="SAM" id="Phobius"/>
    </source>
</evidence>
<evidence type="ECO:0000256" key="1">
    <source>
        <dbReference type="ARBA" id="ARBA00004141"/>
    </source>
</evidence>
<sequence length="554" mass="59002">MYCGIEFLPQIETGYSNRDEALLLATGLIVGLTFLTPVLSIVLGVPALIFVVAIGGIYGILVILVRRLLAGSIIGLVVTSPFAANVPLASHEYLTSFPGHFGPQLWLVQLPLVLSAVLVLATGPRKLLDGATRAEGIFAAFVGWSVLAAVFGTTARFDTALYFSLFMAQALVTFALLRYTVQQRILAFRTVLQVFVGTVFAQSLFAVLQFVNGTSFGLTTLGEGENKLLSTLSLGPFGTFSTGTHVAGFTGMSFNLASLIILIVPITVIMAVHAKRAERAGLLIAAFVMMGVLRASASDAARGGLIVTLLLLGVLYLYASRNAIRERISKTDTRPLLTVEAYVEKMVSAIVTTVVSLVVLFYPSSAFGRSSITTGSAHTNSADPGSAAGASQGAAIRKTIDSLSIPYFDLTSLGIRLQQYIGGLDLFFKHPLFGIGGANFTYFSTQYGLSQSYPIHNIHISVLSGTGLPGFLLYIAALVSILWNVGKLCTDIGEYGLLSVGIFCGIVGYLSFGFWDILPLIKLSSLIPFWMLAGAVLGEYTRISRTKRSPGKGS</sequence>
<dbReference type="PANTHER" id="PTHR37422">
    <property type="entry name" value="TEICHURONIC ACID BIOSYNTHESIS PROTEIN TUAE"/>
    <property type="match status" value="1"/>
</dbReference>
<evidence type="ECO:0000259" key="6">
    <source>
        <dbReference type="Pfam" id="PF04932"/>
    </source>
</evidence>
<evidence type="ECO:0000256" key="4">
    <source>
        <dbReference type="ARBA" id="ARBA00023136"/>
    </source>
</evidence>
<feature type="transmembrane region" description="Helical" evidence="5">
    <location>
        <begin position="521"/>
        <end position="540"/>
    </location>
</feature>
<reference evidence="7 8" key="1">
    <citation type="journal article" date="2014" name="PLoS Genet.">
        <title>Phylogenetically driven sequencing of extremely halophilic archaea reveals strategies for static and dynamic osmo-response.</title>
        <authorList>
            <person name="Becker E.A."/>
            <person name="Seitzer P.M."/>
            <person name="Tritt A."/>
            <person name="Larsen D."/>
            <person name="Krusor M."/>
            <person name="Yao A.I."/>
            <person name="Wu D."/>
            <person name="Madern D."/>
            <person name="Eisen J.A."/>
            <person name="Darling A.E."/>
            <person name="Facciotti M.T."/>
        </authorList>
    </citation>
    <scope>NUCLEOTIDE SEQUENCE [LARGE SCALE GENOMIC DNA]</scope>
    <source>
        <strain evidence="7 8">JCM 14663</strain>
    </source>
</reference>
<proteinExistence type="predicted"/>
<feature type="transmembrane region" description="Helical" evidence="5">
    <location>
        <begin position="303"/>
        <end position="320"/>
    </location>
</feature>
<dbReference type="PATRIC" id="fig|1230459.4.peg.101"/>
<evidence type="ECO:0000313" key="8">
    <source>
        <dbReference type="Proteomes" id="UP000011592"/>
    </source>
</evidence>
<organism evidence="7 8">
    <name type="scientific">Natrinema gari JCM 14663</name>
    <dbReference type="NCBI Taxonomy" id="1230459"/>
    <lineage>
        <taxon>Archaea</taxon>
        <taxon>Methanobacteriati</taxon>
        <taxon>Methanobacteriota</taxon>
        <taxon>Stenosarchaea group</taxon>
        <taxon>Halobacteria</taxon>
        <taxon>Halobacteriales</taxon>
        <taxon>Natrialbaceae</taxon>
        <taxon>Natrinema</taxon>
    </lineage>
</organism>
<protein>
    <submittedName>
        <fullName evidence="7">Polysaccharide deacetylase</fullName>
    </submittedName>
</protein>
<evidence type="ECO:0000313" key="7">
    <source>
        <dbReference type="EMBL" id="ELY84390.1"/>
    </source>
</evidence>
<feature type="transmembrane region" description="Helical" evidence="5">
    <location>
        <begin position="136"/>
        <end position="154"/>
    </location>
</feature>
<accession>L9ZD16</accession>
<dbReference type="PANTHER" id="PTHR37422:SF23">
    <property type="entry name" value="TEICHURONIC ACID BIOSYNTHESIS PROTEIN TUAE"/>
    <property type="match status" value="1"/>
</dbReference>
<gene>
    <name evidence="7" type="ORF">C486_00529</name>
</gene>
<dbReference type="GO" id="GO:0016020">
    <property type="term" value="C:membrane"/>
    <property type="evidence" value="ECO:0007669"/>
    <property type="project" value="UniProtKB-SubCell"/>
</dbReference>
<dbReference type="InterPro" id="IPR051533">
    <property type="entry name" value="WaaL-like"/>
</dbReference>
<keyword evidence="8" id="KW-1185">Reference proteome</keyword>
<dbReference type="EMBL" id="AOIJ01000021">
    <property type="protein sequence ID" value="ELY84390.1"/>
    <property type="molecule type" value="Genomic_DNA"/>
</dbReference>
<keyword evidence="3 5" id="KW-1133">Transmembrane helix</keyword>
<dbReference type="Pfam" id="PF04932">
    <property type="entry name" value="Wzy_C"/>
    <property type="match status" value="1"/>
</dbReference>
<dbReference type="Proteomes" id="UP000011592">
    <property type="component" value="Unassembled WGS sequence"/>
</dbReference>
<feature type="transmembrane region" description="Helical" evidence="5">
    <location>
        <begin position="21"/>
        <end position="39"/>
    </location>
</feature>
<feature type="transmembrane region" description="Helical" evidence="5">
    <location>
        <begin position="191"/>
        <end position="211"/>
    </location>
</feature>
<evidence type="ECO:0000256" key="2">
    <source>
        <dbReference type="ARBA" id="ARBA00022692"/>
    </source>
</evidence>
<feature type="transmembrane region" description="Helical" evidence="5">
    <location>
        <begin position="160"/>
        <end position="179"/>
    </location>
</feature>
<feature type="transmembrane region" description="Helical" evidence="5">
    <location>
        <begin position="45"/>
        <end position="63"/>
    </location>
</feature>
<feature type="transmembrane region" description="Helical" evidence="5">
    <location>
        <begin position="68"/>
        <end position="86"/>
    </location>
</feature>
<comment type="caution">
    <text evidence="7">The sequence shown here is derived from an EMBL/GenBank/DDBJ whole genome shotgun (WGS) entry which is preliminary data.</text>
</comment>
<feature type="transmembrane region" description="Helical" evidence="5">
    <location>
        <begin position="280"/>
        <end position="297"/>
    </location>
</feature>
<name>L9ZD16_9EURY</name>
<comment type="subcellular location">
    <subcellularLocation>
        <location evidence="1">Membrane</location>
        <topology evidence="1">Multi-pass membrane protein</topology>
    </subcellularLocation>
</comment>
<dbReference type="InterPro" id="IPR007016">
    <property type="entry name" value="O-antigen_ligase-rel_domated"/>
</dbReference>
<evidence type="ECO:0000256" key="3">
    <source>
        <dbReference type="ARBA" id="ARBA00022989"/>
    </source>
</evidence>
<feature type="transmembrane region" description="Helical" evidence="5">
    <location>
        <begin position="254"/>
        <end position="273"/>
    </location>
</feature>
<dbReference type="AlphaFoldDB" id="L9ZD16"/>
<keyword evidence="2 5" id="KW-0812">Transmembrane</keyword>
<feature type="domain" description="O-antigen ligase-related" evidence="6">
    <location>
        <begin position="285"/>
        <end position="475"/>
    </location>
</feature>
<feature type="transmembrane region" description="Helical" evidence="5">
    <location>
        <begin position="458"/>
        <end position="483"/>
    </location>
</feature>
<feature type="transmembrane region" description="Helical" evidence="5">
    <location>
        <begin position="495"/>
        <end position="515"/>
    </location>
</feature>
<feature type="transmembrane region" description="Helical" evidence="5">
    <location>
        <begin position="106"/>
        <end position="124"/>
    </location>
</feature>
<dbReference type="RefSeq" id="WP_008451787.1">
    <property type="nucleotide sequence ID" value="NZ_AOIJ01000021.1"/>
</dbReference>